<dbReference type="SMART" id="SM00233">
    <property type="entry name" value="PH"/>
    <property type="match status" value="1"/>
</dbReference>
<keyword evidence="2" id="KW-1133">Transmembrane helix</keyword>
<feature type="compositionally biased region" description="Basic and acidic residues" evidence="1">
    <location>
        <begin position="362"/>
        <end position="381"/>
    </location>
</feature>
<dbReference type="PANTHER" id="PTHR10658:SF11">
    <property type="entry name" value="VIBRATOR, ISOFORM B"/>
    <property type="match status" value="1"/>
</dbReference>
<keyword evidence="4" id="KW-1185">Reference proteome</keyword>
<dbReference type="Gene3D" id="2.30.29.30">
    <property type="entry name" value="Pleckstrin-homology domain (PH domain)/Phosphotyrosine-binding domain (PTB)"/>
    <property type="match status" value="1"/>
</dbReference>
<dbReference type="PROSITE" id="PS50003">
    <property type="entry name" value="PH_DOMAIN"/>
    <property type="match status" value="1"/>
</dbReference>
<feature type="transmembrane region" description="Helical" evidence="2">
    <location>
        <begin position="858"/>
        <end position="883"/>
    </location>
</feature>
<feature type="compositionally biased region" description="Acidic residues" evidence="1">
    <location>
        <begin position="382"/>
        <end position="394"/>
    </location>
</feature>
<evidence type="ECO:0000313" key="4">
    <source>
        <dbReference type="Proteomes" id="UP000515125"/>
    </source>
</evidence>
<dbReference type="SUPFAM" id="SSF55961">
    <property type="entry name" value="Bet v1-like"/>
    <property type="match status" value="2"/>
</dbReference>
<feature type="region of interest" description="Disordered" evidence="1">
    <location>
        <begin position="621"/>
        <end position="704"/>
    </location>
</feature>
<accession>A0A6P6RT76</accession>
<dbReference type="InterPro" id="IPR023393">
    <property type="entry name" value="START-like_dom_sf"/>
</dbReference>
<dbReference type="AlphaFoldDB" id="A0A6P6RT76"/>
<protein>
    <submittedName>
        <fullName evidence="5">Uncharacterized protein LOC34622524</fullName>
    </submittedName>
</protein>
<proteinExistence type="predicted"/>
<dbReference type="InterPro" id="IPR055261">
    <property type="entry name" value="PI_transfer_N"/>
</dbReference>
<feature type="transmembrane region" description="Helical" evidence="2">
    <location>
        <begin position="827"/>
        <end position="851"/>
    </location>
</feature>
<dbReference type="Pfam" id="PF02121">
    <property type="entry name" value="IP_trans"/>
    <property type="match status" value="2"/>
</dbReference>
<dbReference type="PANTHER" id="PTHR10658">
    <property type="entry name" value="PHOSPHATIDYLINOSITOL TRANSFER PROTEIN"/>
    <property type="match status" value="1"/>
</dbReference>
<dbReference type="InterPro" id="IPR001849">
    <property type="entry name" value="PH_domain"/>
</dbReference>
<name>A0A6P6RT76_9EIME</name>
<feature type="compositionally biased region" description="Polar residues" evidence="1">
    <location>
        <begin position="266"/>
        <end position="278"/>
    </location>
</feature>
<organism evidence="4 5">
    <name type="scientific">Cyclospora cayetanensis</name>
    <dbReference type="NCBI Taxonomy" id="88456"/>
    <lineage>
        <taxon>Eukaryota</taxon>
        <taxon>Sar</taxon>
        <taxon>Alveolata</taxon>
        <taxon>Apicomplexa</taxon>
        <taxon>Conoidasida</taxon>
        <taxon>Coccidia</taxon>
        <taxon>Eucoccidiorida</taxon>
        <taxon>Eimeriorina</taxon>
        <taxon>Eimeriidae</taxon>
        <taxon>Cyclospora</taxon>
    </lineage>
</organism>
<feature type="non-terminal residue" evidence="5">
    <location>
        <position position="1188"/>
    </location>
</feature>
<feature type="domain" description="PH" evidence="3">
    <location>
        <begin position="520"/>
        <end position="618"/>
    </location>
</feature>
<dbReference type="CDD" id="cd00821">
    <property type="entry name" value="PH"/>
    <property type="match status" value="1"/>
</dbReference>
<feature type="compositionally biased region" description="Basic residues" evidence="1">
    <location>
        <begin position="193"/>
        <end position="208"/>
    </location>
</feature>
<dbReference type="GO" id="GO:0005548">
    <property type="term" value="F:phospholipid transporter activity"/>
    <property type="evidence" value="ECO:0007669"/>
    <property type="project" value="InterPro"/>
</dbReference>
<keyword evidence="2" id="KW-0472">Membrane</keyword>
<dbReference type="InterPro" id="IPR011993">
    <property type="entry name" value="PH-like_dom_sf"/>
</dbReference>
<evidence type="ECO:0000256" key="2">
    <source>
        <dbReference type="SAM" id="Phobius"/>
    </source>
</evidence>
<sequence>MKIVEFRLVLPLTPEEYRRCQIFLVALAALETAEAQKATEGPPKAPMIQILASEDYSANGEQGQYTHKRIDLVEKLPGWILKFVDPRSCAFEEKSWNAFPRLRTQYESAKFSKAKVSITSNHVSGVCTDDNATDLPPEKLRQRKIDLIDIVNDGSAGGVDDLRNWKSEKANFGPLLSDWIKNVPLVPSTPQRAPRRRLRGGAVLRKRSSSTLREAFASHPPEDRRGSEAGEVSLGGCPEAAFGGSPDALAAPKPPDGDDKRPSDQGAPSSSGPPQETSATLVPAYPLMTCYKCFEIDFPYFGILSGRIEAWVVSSMREQLMHYHRRAIASIDRWYDLSLEEVRQFEEDVRQQLAVLAALSRTAEEAPREGVSERPLERGEEAEGEPLMEAEETTTEGTVEYSDSDIDKASGEGGPRRRHEGSAQQRRERPPKELLNNAVEDWRLYSGARLLPLQLSPQSVSLLQRLQQGIQDDQRRLWGPSASLQQEQQQQREAEGASSRLHSLPEAPADGLGSSNRRDGQLRHGYLEKLGDGLWSSRWNPRYFLLRGSCLQYFDDPRDARAKQAIQLTGAKVGWATDVTERPFAFYVEIPNKRRLVLSGRHEEISLAWLLEIQRAAAGTGAVSGRRSRAPLGPPGPAHHPPEMRMFRADGEDRSHDGSFREPESASQALQREIPSLPDSEASRTNAGAALEASHPHSTRHSVRARIQQAAFGSSRSDASASPVDVAAAFVRAAHQEAAKFQDSLSLVKGPLKEVLRALTQRCPRKRCFVAGDGVGGFAHMAFLEPYIHVEGPLGRSRSLQAGRASPDAVLGEPEGSRAAPSLAAEALAVGALLVCLFLLMLAATAAAACCCSSLLSLVFLVAAGSLVPLRLVCSLSRFLAVLGGGEDLVESPREVSSWRPPWYSELLLALLEGVRGVAAAAATLLLLLASFWIIRRMVVRDRHASEKKSPEGPPALKAACLAKGSPGSLLLSAIPSDAVQGGPPDPSLLAVGGPFLMECTTKLWPVELLLSEPQAIPLLCYGALRRCAPRLLAVGAQVWGWACTALQFVLEMFGEPSPWEASTDAVGGYEAFLFTPVPLSPGSSFEGAPSSSDDLGPFAGGLDAGCLEELSADPPVWPTQVERGPCLVTWIGALRWGPPGTPVWLEALLTIRRAETILGTLLSQNDALRGLHAGVPSPEAGTRRPQT</sequence>
<feature type="transmembrane region" description="Helical" evidence="2">
    <location>
        <begin position="903"/>
        <end position="935"/>
    </location>
</feature>
<dbReference type="RefSeq" id="XP_026190749.1">
    <property type="nucleotide sequence ID" value="XM_026334964.1"/>
</dbReference>
<keyword evidence="2" id="KW-0812">Transmembrane</keyword>
<evidence type="ECO:0000256" key="1">
    <source>
        <dbReference type="SAM" id="MobiDB-lite"/>
    </source>
</evidence>
<gene>
    <name evidence="5" type="primary">LOC34622524</name>
</gene>
<reference evidence="5" key="1">
    <citation type="submission" date="2025-08" db="UniProtKB">
        <authorList>
            <consortium name="RefSeq"/>
        </authorList>
    </citation>
    <scope>IDENTIFICATION</scope>
</reference>
<dbReference type="InterPro" id="IPR001666">
    <property type="entry name" value="PI_transfer"/>
</dbReference>
<evidence type="ECO:0000259" key="3">
    <source>
        <dbReference type="PROSITE" id="PS50003"/>
    </source>
</evidence>
<dbReference type="SUPFAM" id="SSF50729">
    <property type="entry name" value="PH domain-like"/>
    <property type="match status" value="1"/>
</dbReference>
<dbReference type="OrthoDB" id="331919at2759"/>
<feature type="region of interest" description="Disordered" evidence="1">
    <location>
        <begin position="481"/>
        <end position="518"/>
    </location>
</feature>
<feature type="region of interest" description="Disordered" evidence="1">
    <location>
        <begin position="185"/>
        <end position="278"/>
    </location>
</feature>
<evidence type="ECO:0000313" key="5">
    <source>
        <dbReference type="RefSeq" id="XP_026190749.1"/>
    </source>
</evidence>
<dbReference type="GeneID" id="34622524"/>
<dbReference type="Pfam" id="PF00169">
    <property type="entry name" value="PH"/>
    <property type="match status" value="1"/>
</dbReference>
<dbReference type="Gene3D" id="3.30.530.20">
    <property type="match status" value="1"/>
</dbReference>
<feature type="region of interest" description="Disordered" evidence="1">
    <location>
        <begin position="362"/>
        <end position="434"/>
    </location>
</feature>
<dbReference type="Proteomes" id="UP000515125">
    <property type="component" value="Unplaced"/>
</dbReference>
<feature type="compositionally biased region" description="Basic and acidic residues" evidence="1">
    <location>
        <begin position="640"/>
        <end position="664"/>
    </location>
</feature>